<dbReference type="RefSeq" id="WP_067423773.1">
    <property type="nucleotide sequence ID" value="NZ_LZEX01000015.1"/>
</dbReference>
<evidence type="ECO:0000313" key="2">
    <source>
        <dbReference type="Proteomes" id="UP000092247"/>
    </source>
</evidence>
<reference evidence="1 2" key="1">
    <citation type="submission" date="2016-06" db="EMBL/GenBank/DDBJ databases">
        <authorList>
            <person name="Kjaerup R.B."/>
            <person name="Dalgaard T.S."/>
            <person name="Juul-Madsen H.R."/>
        </authorList>
    </citation>
    <scope>NUCLEOTIDE SEQUENCE [LARGE SCALE GENOMIC DNA]</scope>
    <source>
        <strain evidence="1 2">GCSL-Mp3</strain>
    </source>
</reference>
<evidence type="ECO:0000313" key="1">
    <source>
        <dbReference type="EMBL" id="OBU06853.1"/>
    </source>
</evidence>
<dbReference type="AlphaFoldDB" id="A0A1B8HCQ5"/>
<accession>A0A1B8HCQ5</accession>
<protein>
    <submittedName>
        <fullName evidence="1">Uncharacterized protein</fullName>
    </submittedName>
</protein>
<name>A0A1B8HCQ5_9GAMM</name>
<dbReference type="EMBL" id="LZEX01000015">
    <property type="protein sequence ID" value="OBU06853.1"/>
    <property type="molecule type" value="Genomic_DNA"/>
</dbReference>
<dbReference type="Proteomes" id="UP000092247">
    <property type="component" value="Unassembled WGS sequence"/>
</dbReference>
<proteinExistence type="predicted"/>
<gene>
    <name evidence="1" type="ORF">AYY17_19915</name>
</gene>
<sequence length="187" mass="21657">MNKFRITHTYAIRKDDFYAIETTMSLRQVNMAVAYLQFMHFNLPSFNFLNDGLCELDVIVLMHRIYGAYVITDRTAIEAEVDLYVNWEQQLCQIQKILPEIHEIARPGVNESILFHLWEMGNRILPMLKQTNTALHDEAMLQLPRIDRVLKGTAVDSAWGWCSFDGEPCGGNVYTKQSTPDLLVRIF</sequence>
<comment type="caution">
    <text evidence="1">The sequence shown here is derived from an EMBL/GenBank/DDBJ whole genome shotgun (WGS) entry which is preliminary data.</text>
</comment>
<organism evidence="1 2">
    <name type="scientific">Morganella psychrotolerans</name>
    <dbReference type="NCBI Taxonomy" id="368603"/>
    <lineage>
        <taxon>Bacteria</taxon>
        <taxon>Pseudomonadati</taxon>
        <taxon>Pseudomonadota</taxon>
        <taxon>Gammaproteobacteria</taxon>
        <taxon>Enterobacterales</taxon>
        <taxon>Morganellaceae</taxon>
        <taxon>Morganella</taxon>
    </lineage>
</organism>